<keyword evidence="1" id="KW-0472">Membrane</keyword>
<evidence type="ECO:0000256" key="1">
    <source>
        <dbReference type="SAM" id="Phobius"/>
    </source>
</evidence>
<name>A0A6J4IES7_9BACT</name>
<protein>
    <submittedName>
        <fullName evidence="2">Uncharacterized protein</fullName>
    </submittedName>
</protein>
<sequence length="95" mass="10576">MRYKAACLMLGAVVAPFLTISAYLYFSRWPTRWFTATSDYIGLGLSVAAGMAFLLRLPVLVRWRALAAVVYLPTIGAALVFYSLMFVGAVFNDWL</sequence>
<reference evidence="2" key="1">
    <citation type="submission" date="2020-02" db="EMBL/GenBank/DDBJ databases">
        <authorList>
            <person name="Meier V. D."/>
        </authorList>
    </citation>
    <scope>NUCLEOTIDE SEQUENCE</scope>
    <source>
        <strain evidence="2">AVDCRST_MAG63</strain>
    </source>
</reference>
<feature type="transmembrane region" description="Helical" evidence="1">
    <location>
        <begin position="7"/>
        <end position="26"/>
    </location>
</feature>
<dbReference type="EMBL" id="CADCTO010000226">
    <property type="protein sequence ID" value="CAA9248140.1"/>
    <property type="molecule type" value="Genomic_DNA"/>
</dbReference>
<organism evidence="2">
    <name type="scientific">uncultured Armatimonadetes bacterium</name>
    <dbReference type="NCBI Taxonomy" id="157466"/>
    <lineage>
        <taxon>Bacteria</taxon>
        <taxon>Bacillati</taxon>
        <taxon>Armatimonadota</taxon>
        <taxon>environmental samples</taxon>
    </lineage>
</organism>
<gene>
    <name evidence="2" type="ORF">AVDCRST_MAG63-1791</name>
</gene>
<feature type="transmembrane region" description="Helical" evidence="1">
    <location>
        <begin position="69"/>
        <end position="91"/>
    </location>
</feature>
<proteinExistence type="predicted"/>
<accession>A0A6J4IES7</accession>
<keyword evidence="1" id="KW-0812">Transmembrane</keyword>
<dbReference type="AlphaFoldDB" id="A0A6J4IES7"/>
<keyword evidence="1" id="KW-1133">Transmembrane helix</keyword>
<feature type="transmembrane region" description="Helical" evidence="1">
    <location>
        <begin position="38"/>
        <end position="57"/>
    </location>
</feature>
<evidence type="ECO:0000313" key="2">
    <source>
        <dbReference type="EMBL" id="CAA9248140.1"/>
    </source>
</evidence>